<dbReference type="InterPro" id="IPR001647">
    <property type="entry name" value="HTH_TetR"/>
</dbReference>
<dbReference type="GO" id="GO:0003700">
    <property type="term" value="F:DNA-binding transcription factor activity"/>
    <property type="evidence" value="ECO:0007669"/>
    <property type="project" value="TreeGrafter"/>
</dbReference>
<dbReference type="InterPro" id="IPR009057">
    <property type="entry name" value="Homeodomain-like_sf"/>
</dbReference>
<comment type="caution">
    <text evidence="7">The sequence shown here is derived from an EMBL/GenBank/DDBJ whole genome shotgun (WGS) entry which is preliminary data.</text>
</comment>
<evidence type="ECO:0000256" key="1">
    <source>
        <dbReference type="ARBA" id="ARBA00022491"/>
    </source>
</evidence>
<feature type="domain" description="HTH tetR-type" evidence="6">
    <location>
        <begin position="3"/>
        <end position="63"/>
    </location>
</feature>
<proteinExistence type="predicted"/>
<reference evidence="7 8" key="1">
    <citation type="submission" date="2017-02" db="EMBL/GenBank/DDBJ databases">
        <title>The new phylogeny of genus Mycobacterium.</title>
        <authorList>
            <person name="Tortoli E."/>
            <person name="Trovato A."/>
            <person name="Cirillo D.M."/>
        </authorList>
    </citation>
    <scope>NUCLEOTIDE SEQUENCE [LARGE SCALE GENOMIC DNA]</scope>
    <source>
        <strain evidence="7 8">FI-09383</strain>
    </source>
</reference>
<name>A0A1X0D1F4_9MYCO</name>
<dbReference type="Gene3D" id="1.10.357.10">
    <property type="entry name" value="Tetracycline Repressor, domain 2"/>
    <property type="match status" value="1"/>
</dbReference>
<evidence type="ECO:0000313" key="7">
    <source>
        <dbReference type="EMBL" id="ORA66059.1"/>
    </source>
</evidence>
<dbReference type="STRING" id="81858.BST23_11620"/>
<evidence type="ECO:0000313" key="8">
    <source>
        <dbReference type="Proteomes" id="UP000192772"/>
    </source>
</evidence>
<dbReference type="Proteomes" id="UP000192772">
    <property type="component" value="Unassembled WGS sequence"/>
</dbReference>
<dbReference type="InterPro" id="IPR050109">
    <property type="entry name" value="HTH-type_TetR-like_transc_reg"/>
</dbReference>
<dbReference type="SUPFAM" id="SSF46689">
    <property type="entry name" value="Homeodomain-like"/>
    <property type="match status" value="1"/>
</dbReference>
<gene>
    <name evidence="7" type="ORF">BST23_11620</name>
</gene>
<dbReference type="GO" id="GO:0000976">
    <property type="term" value="F:transcription cis-regulatory region binding"/>
    <property type="evidence" value="ECO:0007669"/>
    <property type="project" value="TreeGrafter"/>
</dbReference>
<evidence type="ECO:0000256" key="2">
    <source>
        <dbReference type="ARBA" id="ARBA00023015"/>
    </source>
</evidence>
<evidence type="ECO:0000256" key="5">
    <source>
        <dbReference type="PROSITE-ProRule" id="PRU00335"/>
    </source>
</evidence>
<dbReference type="EMBL" id="MVHP01000011">
    <property type="protein sequence ID" value="ORA66059.1"/>
    <property type="molecule type" value="Genomic_DNA"/>
</dbReference>
<accession>A0A1X0D1F4</accession>
<dbReference type="PROSITE" id="PS50977">
    <property type="entry name" value="HTH_TETR_2"/>
    <property type="match status" value="1"/>
</dbReference>
<evidence type="ECO:0000256" key="3">
    <source>
        <dbReference type="ARBA" id="ARBA00023125"/>
    </source>
</evidence>
<keyword evidence="3 5" id="KW-0238">DNA-binding</keyword>
<feature type="DNA-binding region" description="H-T-H motif" evidence="5">
    <location>
        <begin position="26"/>
        <end position="45"/>
    </location>
</feature>
<dbReference type="PANTHER" id="PTHR30055:SF175">
    <property type="entry name" value="HTH-TYPE TRANSCRIPTIONAL REPRESSOR KSTR2"/>
    <property type="match status" value="1"/>
</dbReference>
<keyword evidence="1" id="KW-0678">Repressor</keyword>
<dbReference type="Pfam" id="PF00440">
    <property type="entry name" value="TetR_N"/>
    <property type="match status" value="1"/>
</dbReference>
<dbReference type="AlphaFoldDB" id="A0A1X0D1F4"/>
<keyword evidence="2" id="KW-0805">Transcription regulation</keyword>
<sequence length="209" mass="23227">MAPERRHRMVDVAANEFASAGYENASLNRIIDRCGMSKSSFYYVLSSKAELFDFVVGELVESVAADISVPQPEEFRGNVFWQRLEEFFAQLVDASRQHENFLTLGRMFYTEAPSAAKAAVNDTLAAVHAWVADVLRVGRRCKAVRDDLPEGLQIALVFGVLQVFDEWTVAHYEKIPPAELSGLADAQFATIRRMLARGPAGTRRRASAG</sequence>
<protein>
    <submittedName>
        <fullName evidence="7">TetR family transcriptional regulator</fullName>
    </submittedName>
</protein>
<evidence type="ECO:0000259" key="6">
    <source>
        <dbReference type="PROSITE" id="PS50977"/>
    </source>
</evidence>
<organism evidence="7 8">
    <name type="scientific">Mycolicibacterium elephantis</name>
    <dbReference type="NCBI Taxonomy" id="81858"/>
    <lineage>
        <taxon>Bacteria</taxon>
        <taxon>Bacillati</taxon>
        <taxon>Actinomycetota</taxon>
        <taxon>Actinomycetes</taxon>
        <taxon>Mycobacteriales</taxon>
        <taxon>Mycobacteriaceae</taxon>
        <taxon>Mycolicibacterium</taxon>
    </lineage>
</organism>
<evidence type="ECO:0000256" key="4">
    <source>
        <dbReference type="ARBA" id="ARBA00023163"/>
    </source>
</evidence>
<keyword evidence="4" id="KW-0804">Transcription</keyword>
<dbReference type="PANTHER" id="PTHR30055">
    <property type="entry name" value="HTH-TYPE TRANSCRIPTIONAL REGULATOR RUTR"/>
    <property type="match status" value="1"/>
</dbReference>